<dbReference type="InterPro" id="IPR050131">
    <property type="entry name" value="Peptidase_S8_subtilisin-like"/>
</dbReference>
<name>A0A0L6V2K1_9BASI</name>
<feature type="region of interest" description="Disordered" evidence="6">
    <location>
        <begin position="69"/>
        <end position="89"/>
    </location>
</feature>
<evidence type="ECO:0000256" key="3">
    <source>
        <dbReference type="ARBA" id="ARBA00022729"/>
    </source>
</evidence>
<dbReference type="AlphaFoldDB" id="A0A0L6V2K1"/>
<dbReference type="InterPro" id="IPR023827">
    <property type="entry name" value="Peptidase_S8_Asp-AS"/>
</dbReference>
<evidence type="ECO:0000313" key="10">
    <source>
        <dbReference type="EMBL" id="KNZ54981.1"/>
    </source>
</evidence>
<dbReference type="InterPro" id="IPR036852">
    <property type="entry name" value="Peptidase_S8/S53_dom_sf"/>
</dbReference>
<dbReference type="VEuPathDB" id="FungiDB:VP01_27g1"/>
<evidence type="ECO:0000256" key="1">
    <source>
        <dbReference type="ARBA" id="ARBA00011073"/>
    </source>
</evidence>
<keyword evidence="7" id="KW-0812">Transmembrane</keyword>
<evidence type="ECO:0000256" key="7">
    <source>
        <dbReference type="SAM" id="Phobius"/>
    </source>
</evidence>
<dbReference type="PRINTS" id="PR00723">
    <property type="entry name" value="SUBTILISIN"/>
</dbReference>
<dbReference type="GO" id="GO:0016020">
    <property type="term" value="C:membrane"/>
    <property type="evidence" value="ECO:0007669"/>
    <property type="project" value="InterPro"/>
</dbReference>
<evidence type="ECO:0008006" key="12">
    <source>
        <dbReference type="Google" id="ProtNLM"/>
    </source>
</evidence>
<dbReference type="GO" id="GO:0005615">
    <property type="term" value="C:extracellular space"/>
    <property type="evidence" value="ECO:0007669"/>
    <property type="project" value="TreeGrafter"/>
</dbReference>
<evidence type="ECO:0000259" key="8">
    <source>
        <dbReference type="Pfam" id="PF00082"/>
    </source>
</evidence>
<evidence type="ECO:0000256" key="5">
    <source>
        <dbReference type="ARBA" id="ARBA00022825"/>
    </source>
</evidence>
<comment type="caution">
    <text evidence="10">The sequence shown here is derived from an EMBL/GenBank/DDBJ whole genome shotgun (WGS) entry which is preliminary data.</text>
</comment>
<dbReference type="STRING" id="27349.A0A0L6V2K1"/>
<keyword evidence="3" id="KW-0732">Signal</keyword>
<organism evidence="10 11">
    <name type="scientific">Puccinia sorghi</name>
    <dbReference type="NCBI Taxonomy" id="27349"/>
    <lineage>
        <taxon>Eukaryota</taxon>
        <taxon>Fungi</taxon>
        <taxon>Dikarya</taxon>
        <taxon>Basidiomycota</taxon>
        <taxon>Pucciniomycotina</taxon>
        <taxon>Pucciniomycetes</taxon>
        <taxon>Pucciniales</taxon>
        <taxon>Pucciniaceae</taxon>
        <taxon>Puccinia</taxon>
    </lineage>
</organism>
<comment type="similarity">
    <text evidence="1">Belongs to the peptidase S8 family.</text>
</comment>
<keyword evidence="2" id="KW-0645">Protease</keyword>
<gene>
    <name evidence="10" type="ORF">VP01_27g1</name>
</gene>
<proteinExistence type="inferred from homology"/>
<dbReference type="GO" id="GO:0004252">
    <property type="term" value="F:serine-type endopeptidase activity"/>
    <property type="evidence" value="ECO:0007669"/>
    <property type="project" value="InterPro"/>
</dbReference>
<reference evidence="10 11" key="1">
    <citation type="submission" date="2015-08" db="EMBL/GenBank/DDBJ databases">
        <title>Next Generation Sequencing and Analysis of the Genome of Puccinia sorghi L Schw, the Causal Agent of Maize Common Rust.</title>
        <authorList>
            <person name="Rochi L."/>
            <person name="Burguener G."/>
            <person name="Darino M."/>
            <person name="Turjanski A."/>
            <person name="Kreff E."/>
            <person name="Dieguez M.J."/>
            <person name="Sacco F."/>
        </authorList>
    </citation>
    <scope>NUCLEOTIDE SEQUENCE [LARGE SCALE GENOMIC DNA]</scope>
    <source>
        <strain evidence="10 11">RO10H11247</strain>
    </source>
</reference>
<sequence length="1042" mass="113163">MNERAGCCIVGDTAQATAQSYGITSFAVVTLAHMYTSLRNNDSMVFLHQLVVILLVTTIICGSSLGQVGKRNATKTPTEHRRGTKAPAKTHTKTARFLVSLNPKNKHAVQDLRAKLDHLGINYKIALDLTDVPEVFYGVSIELMDSTQAKLVIRIAGVEDIKEVASITRGPTYGGSNISKPLTTSVDKFPPHLMTNITMLHNQRIFGAGIKVALIDSGIDCTHPAFGSGFGPGKKIAFGRSFVPNDDPQSDRNKGAIQNPCSDCSVSNRSFDRHGTHTAGIVAAADVGYGFQGVSPNVTLGIFLMSCFEIILSTLGAFGCTPTSTDDVIIKALTQAHLDGGRFFFLFDRYYFVVFGLTRGVVTGKRNLECDQQSGGKERHDRNCLCRKSRNGEPSWSEEEDGLFAASSPASARATISVGSVDSSSPMARSFQDSTGTSLTYYKNQVLPDGNFPVYFTSNNLTDEDDSCPPLSARTPDLSKYVVMIKIGSCFISEKVLHAKARGAKLIFFYMKSRVIVSMPSEVLGITVAGISFEDAEHIATQVKKDPTGFHLSFNTGGRRTFPLQPGLESPFSQFRFPTTSGPSYDFGSPQPAISGVGGNVVCKLPFFSYYIVKVPEAQKVLVFAATFPMVDGGYVSFYLFLWDETQLTVRFPLSHLSAGLRCLPHNHRGKKGLDGYAMRDRLTTSSQIINYSSTLHKPHSAKKWLVAVVHQGGGLVNAYCAVMANTIIPNATLALSDSISFKPAQGFTIINTGKAAVKYQLSHLPAVSVNTFAAHEKFDRPDVSPDTDGQVATAAITPSAFTLAPGARLAVKITFTPPKSRSAQFMVYSGFIILSGNVECESHNVPYYGVVGSLKDQEVIDHGPTTTSGVSFPYVAFRNDEAGPDGSPTYSRQKENFVWTLTEHRELTILFRTVWAEEELCSVVGSPLLRLDVIPGDGNPTPSKTPAPTLEKSFGKVNILGMVPGVEFHSMARNPVGNFYTTSWDGTIIANKHDPNPVPLKSGKYKLLLRALRVNGRQDLESDFDFWLSPTFHLVSDAPKA</sequence>
<dbReference type="Proteomes" id="UP000037035">
    <property type="component" value="Unassembled WGS sequence"/>
</dbReference>
<keyword evidence="4" id="KW-0378">Hydrolase</keyword>
<dbReference type="InterPro" id="IPR013783">
    <property type="entry name" value="Ig-like_fold"/>
</dbReference>
<dbReference type="EMBL" id="LAVV01007724">
    <property type="protein sequence ID" value="KNZ54981.1"/>
    <property type="molecule type" value="Genomic_DNA"/>
</dbReference>
<dbReference type="SUPFAM" id="SSF52743">
    <property type="entry name" value="Subtilisin-like"/>
    <property type="match status" value="1"/>
</dbReference>
<dbReference type="InterPro" id="IPR010435">
    <property type="entry name" value="C5a/SBT2-like_Fn3"/>
</dbReference>
<feature type="transmembrane region" description="Helical" evidence="7">
    <location>
        <begin position="45"/>
        <end position="65"/>
    </location>
</feature>
<dbReference type="Gene3D" id="2.60.40.10">
    <property type="entry name" value="Immunoglobulins"/>
    <property type="match status" value="1"/>
</dbReference>
<dbReference type="Pfam" id="PF06280">
    <property type="entry name" value="fn3_5"/>
    <property type="match status" value="1"/>
</dbReference>
<keyword evidence="5" id="KW-0720">Serine protease</keyword>
<evidence type="ECO:0000313" key="11">
    <source>
        <dbReference type="Proteomes" id="UP000037035"/>
    </source>
</evidence>
<feature type="domain" description="Peptidase S8/S53" evidence="8">
    <location>
        <begin position="207"/>
        <end position="303"/>
    </location>
</feature>
<keyword evidence="7" id="KW-0472">Membrane</keyword>
<evidence type="ECO:0000259" key="9">
    <source>
        <dbReference type="Pfam" id="PF06280"/>
    </source>
</evidence>
<evidence type="ECO:0000256" key="4">
    <source>
        <dbReference type="ARBA" id="ARBA00022801"/>
    </source>
</evidence>
<dbReference type="InterPro" id="IPR015500">
    <property type="entry name" value="Peptidase_S8_subtilisin-rel"/>
</dbReference>
<accession>A0A0L6V2K1</accession>
<dbReference type="InterPro" id="IPR000209">
    <property type="entry name" value="Peptidase_S8/S53_dom"/>
</dbReference>
<feature type="domain" description="C5a peptidase/Subtilisin-like protease SBT2-like Fn3-like" evidence="9">
    <location>
        <begin position="743"/>
        <end position="848"/>
    </location>
</feature>
<dbReference type="GO" id="GO:0006508">
    <property type="term" value="P:proteolysis"/>
    <property type="evidence" value="ECO:0007669"/>
    <property type="project" value="UniProtKB-KW"/>
</dbReference>
<dbReference type="Gene3D" id="3.40.50.200">
    <property type="entry name" value="Peptidase S8/S53 domain"/>
    <property type="match status" value="2"/>
</dbReference>
<keyword evidence="7" id="KW-1133">Transmembrane helix</keyword>
<evidence type="ECO:0000256" key="2">
    <source>
        <dbReference type="ARBA" id="ARBA00022670"/>
    </source>
</evidence>
<keyword evidence="11" id="KW-1185">Reference proteome</keyword>
<dbReference type="Pfam" id="PF00082">
    <property type="entry name" value="Peptidase_S8"/>
    <property type="match status" value="1"/>
</dbReference>
<dbReference type="PANTHER" id="PTHR43806:SF66">
    <property type="entry name" value="SERIN ENDOPEPTIDASE"/>
    <property type="match status" value="1"/>
</dbReference>
<dbReference type="PANTHER" id="PTHR43806">
    <property type="entry name" value="PEPTIDASE S8"/>
    <property type="match status" value="1"/>
</dbReference>
<protein>
    <recommendedName>
        <fullName evidence="12">Peptidase S8/S53 domain-containing protein</fullName>
    </recommendedName>
</protein>
<dbReference type="PROSITE" id="PS00136">
    <property type="entry name" value="SUBTILASE_ASP"/>
    <property type="match status" value="1"/>
</dbReference>
<evidence type="ECO:0000256" key="6">
    <source>
        <dbReference type="SAM" id="MobiDB-lite"/>
    </source>
</evidence>
<dbReference type="OrthoDB" id="206201at2759"/>
<dbReference type="Gene3D" id="3.50.30.30">
    <property type="match status" value="1"/>
</dbReference>